<evidence type="ECO:0000256" key="2">
    <source>
        <dbReference type="ARBA" id="ARBA00007843"/>
    </source>
</evidence>
<organism evidence="14 15">
    <name type="scientific">Vanilla planifolia</name>
    <name type="common">Vanilla</name>
    <dbReference type="NCBI Taxonomy" id="51239"/>
    <lineage>
        <taxon>Eukaryota</taxon>
        <taxon>Viridiplantae</taxon>
        <taxon>Streptophyta</taxon>
        <taxon>Embryophyta</taxon>
        <taxon>Tracheophyta</taxon>
        <taxon>Spermatophyta</taxon>
        <taxon>Magnoliopsida</taxon>
        <taxon>Liliopsida</taxon>
        <taxon>Asparagales</taxon>
        <taxon>Orchidaceae</taxon>
        <taxon>Vanilloideae</taxon>
        <taxon>Vanilleae</taxon>
        <taxon>Vanilla</taxon>
    </lineage>
</organism>
<feature type="compositionally biased region" description="Low complexity" evidence="11">
    <location>
        <begin position="227"/>
        <end position="238"/>
    </location>
</feature>
<accession>A0A835QGK1</accession>
<evidence type="ECO:0000256" key="1">
    <source>
        <dbReference type="ARBA" id="ARBA00004609"/>
    </source>
</evidence>
<feature type="domain" description="FAS1" evidence="13">
    <location>
        <begin position="29"/>
        <end position="147"/>
    </location>
</feature>
<keyword evidence="5 12" id="KW-0732">Signal</keyword>
<keyword evidence="3" id="KW-1003">Cell membrane</keyword>
<keyword evidence="4" id="KW-0336">GPI-anchor</keyword>
<dbReference type="PANTHER" id="PTHR32382">
    <property type="entry name" value="FASCICLIN-LIKE ARABINOGALACTAN PROTEIN"/>
    <property type="match status" value="1"/>
</dbReference>
<proteinExistence type="inferred from homology"/>
<dbReference type="OrthoDB" id="694090at2759"/>
<dbReference type="AlphaFoldDB" id="A0A835QGK1"/>
<dbReference type="InterPro" id="IPR000782">
    <property type="entry name" value="FAS1_domain"/>
</dbReference>
<evidence type="ECO:0000256" key="3">
    <source>
        <dbReference type="ARBA" id="ARBA00022475"/>
    </source>
</evidence>
<feature type="compositionally biased region" description="Low complexity" evidence="11">
    <location>
        <begin position="202"/>
        <end position="213"/>
    </location>
</feature>
<dbReference type="InterPro" id="IPR036378">
    <property type="entry name" value="FAS1_dom_sf"/>
</dbReference>
<keyword evidence="8" id="KW-0325">Glycoprotein</keyword>
<dbReference type="InterPro" id="IPR033254">
    <property type="entry name" value="Plant_FLA"/>
</dbReference>
<name>A0A835QGK1_VANPL</name>
<evidence type="ECO:0000256" key="9">
    <source>
        <dbReference type="ARBA" id="ARBA00023288"/>
    </source>
</evidence>
<comment type="subcellular location">
    <subcellularLocation>
        <location evidence="1">Cell membrane</location>
        <topology evidence="1">Lipid-anchor</topology>
        <topology evidence="1">GPI-anchor</topology>
    </subcellularLocation>
</comment>
<dbReference type="PANTHER" id="PTHR32382:SF6">
    <property type="entry name" value="FASCICLIN-LIKE ARABINOGALACTAN PROTEIN 14"/>
    <property type="match status" value="1"/>
</dbReference>
<dbReference type="Proteomes" id="UP000639772">
    <property type="component" value="Chromosome 9"/>
</dbReference>
<keyword evidence="7" id="KW-0472">Membrane</keyword>
<evidence type="ECO:0000256" key="6">
    <source>
        <dbReference type="ARBA" id="ARBA00022974"/>
    </source>
</evidence>
<keyword evidence="6" id="KW-0654">Proteoglycan</keyword>
<evidence type="ECO:0000256" key="10">
    <source>
        <dbReference type="ARBA" id="ARBA00024686"/>
    </source>
</evidence>
<feature type="region of interest" description="Disordered" evidence="11">
    <location>
        <begin position="186"/>
        <end position="248"/>
    </location>
</feature>
<keyword evidence="9" id="KW-0449">Lipoprotein</keyword>
<evidence type="ECO:0000256" key="4">
    <source>
        <dbReference type="ARBA" id="ARBA00022622"/>
    </source>
</evidence>
<feature type="signal peptide" evidence="12">
    <location>
        <begin position="1"/>
        <end position="29"/>
    </location>
</feature>
<comment type="similarity">
    <text evidence="2">Belongs to the fasciclin-like AGP family.</text>
</comment>
<evidence type="ECO:0000259" key="13">
    <source>
        <dbReference type="PROSITE" id="PS50213"/>
    </source>
</evidence>
<dbReference type="Gene3D" id="2.30.180.10">
    <property type="entry name" value="FAS1 domain"/>
    <property type="match status" value="1"/>
</dbReference>
<evidence type="ECO:0000256" key="12">
    <source>
        <dbReference type="SAM" id="SignalP"/>
    </source>
</evidence>
<evidence type="ECO:0000256" key="11">
    <source>
        <dbReference type="SAM" id="MobiDB-lite"/>
    </source>
</evidence>
<evidence type="ECO:0000256" key="5">
    <source>
        <dbReference type="ARBA" id="ARBA00022729"/>
    </source>
</evidence>
<dbReference type="PROSITE" id="PS50213">
    <property type="entry name" value="FAS1"/>
    <property type="match status" value="1"/>
</dbReference>
<dbReference type="FunFam" id="2.30.180.10:FF:000015">
    <property type="entry name" value="Fasciclin-like arabinogalactan protein 3"/>
    <property type="match status" value="1"/>
</dbReference>
<feature type="chain" id="PRO_5032933610" description="FAS1 domain-containing protein" evidence="12">
    <location>
        <begin position="30"/>
        <end position="271"/>
    </location>
</feature>
<evidence type="ECO:0000313" key="14">
    <source>
        <dbReference type="EMBL" id="KAG0468662.1"/>
    </source>
</evidence>
<reference evidence="14 15" key="1">
    <citation type="journal article" date="2020" name="Nat. Food">
        <title>A phased Vanilla planifolia genome enables genetic improvement of flavour and production.</title>
        <authorList>
            <person name="Hasing T."/>
            <person name="Tang H."/>
            <person name="Brym M."/>
            <person name="Khazi F."/>
            <person name="Huang T."/>
            <person name="Chambers A.H."/>
        </authorList>
    </citation>
    <scope>NUCLEOTIDE SEQUENCE [LARGE SCALE GENOMIC DNA]</scope>
    <source>
        <tissue evidence="14">Leaf</tissue>
    </source>
</reference>
<evidence type="ECO:0000313" key="15">
    <source>
        <dbReference type="Proteomes" id="UP000639772"/>
    </source>
</evidence>
<dbReference type="EMBL" id="JADCNM010000009">
    <property type="protein sequence ID" value="KAG0468662.1"/>
    <property type="molecule type" value="Genomic_DNA"/>
</dbReference>
<protein>
    <recommendedName>
        <fullName evidence="13">FAS1 domain-containing protein</fullName>
    </recommendedName>
</protein>
<comment type="caution">
    <text evidence="14">The sequence shown here is derived from an EMBL/GenBank/DDBJ whole genome shotgun (WGS) entry which is preliminary data.</text>
</comment>
<dbReference type="GO" id="GO:0098552">
    <property type="term" value="C:side of membrane"/>
    <property type="evidence" value="ECO:0007669"/>
    <property type="project" value="UniProtKB-KW"/>
</dbReference>
<dbReference type="SUPFAM" id="SSF82153">
    <property type="entry name" value="FAS1 domain"/>
    <property type="match status" value="1"/>
</dbReference>
<gene>
    <name evidence="14" type="ORF">HPP92_017990</name>
</gene>
<sequence length="271" mass="28572">MTTQVISMATLSILHLLLTTTLLMVPSMAHNIALLLDDVPNFSNFNSLLSETKVADEINRLNTITVLAVPNSAMSSVAAYPVEVKRRILSVHVILDYYDPNKLHTLTNRSTIVTTLFQSSGIAENNTGYLNVAKFDDGRIAFISAAITNATPSSNFLGSIAARPYNISVLHVGAIIVPPGIDRLNHATFPSPPPSKAPTMSPTTKAPTIAPTTGSLAESPVADVPRNSSGAGAGATNTADDKDDKSETSRLATKAGHLLVVALLIAFISLS</sequence>
<evidence type="ECO:0000256" key="7">
    <source>
        <dbReference type="ARBA" id="ARBA00023136"/>
    </source>
</evidence>
<dbReference type="GO" id="GO:0005886">
    <property type="term" value="C:plasma membrane"/>
    <property type="evidence" value="ECO:0007669"/>
    <property type="project" value="UniProtKB-SubCell"/>
</dbReference>
<feature type="compositionally biased region" description="Basic and acidic residues" evidence="11">
    <location>
        <begin position="239"/>
        <end position="248"/>
    </location>
</feature>
<comment type="function">
    <text evidence="10">May be a cell surface adhesion protein.</text>
</comment>
<evidence type="ECO:0000256" key="8">
    <source>
        <dbReference type="ARBA" id="ARBA00023180"/>
    </source>
</evidence>